<name>A0ABD5PZW0_9EURY</name>
<feature type="transmembrane region" description="Helical" evidence="8">
    <location>
        <begin position="253"/>
        <end position="279"/>
    </location>
</feature>
<dbReference type="InterPro" id="IPR000515">
    <property type="entry name" value="MetI-like"/>
</dbReference>
<reference evidence="10 11" key="1">
    <citation type="journal article" date="2019" name="Int. J. Syst. Evol. Microbiol.">
        <title>The Global Catalogue of Microorganisms (GCM) 10K type strain sequencing project: providing services to taxonomists for standard genome sequencing and annotation.</title>
        <authorList>
            <consortium name="The Broad Institute Genomics Platform"/>
            <consortium name="The Broad Institute Genome Sequencing Center for Infectious Disease"/>
            <person name="Wu L."/>
            <person name="Ma J."/>
        </authorList>
    </citation>
    <scope>NUCLEOTIDE SEQUENCE [LARGE SCALE GENOMIC DNA]</scope>
    <source>
        <strain evidence="10 11">XZYJ18</strain>
    </source>
</reference>
<keyword evidence="7 8" id="KW-0472">Membrane</keyword>
<dbReference type="Gene3D" id="1.10.3720.10">
    <property type="entry name" value="MetI-like"/>
    <property type="match status" value="1"/>
</dbReference>
<evidence type="ECO:0000313" key="10">
    <source>
        <dbReference type="EMBL" id="MFC4824027.1"/>
    </source>
</evidence>
<comment type="subcellular location">
    <subcellularLocation>
        <location evidence="1 8">Cell membrane</location>
        <topology evidence="1 8">Multi-pass membrane protein</topology>
    </subcellularLocation>
</comment>
<feature type="transmembrane region" description="Helical" evidence="8">
    <location>
        <begin position="114"/>
        <end position="135"/>
    </location>
</feature>
<gene>
    <name evidence="10" type="ORF">ACFO9K_07110</name>
</gene>
<keyword evidence="4" id="KW-1003">Cell membrane</keyword>
<comment type="caution">
    <text evidence="10">The sequence shown here is derived from an EMBL/GenBank/DDBJ whole genome shotgun (WGS) entry which is preliminary data.</text>
</comment>
<evidence type="ECO:0000256" key="3">
    <source>
        <dbReference type="ARBA" id="ARBA00022448"/>
    </source>
</evidence>
<evidence type="ECO:0000256" key="4">
    <source>
        <dbReference type="ARBA" id="ARBA00022475"/>
    </source>
</evidence>
<evidence type="ECO:0000313" key="11">
    <source>
        <dbReference type="Proteomes" id="UP001595945"/>
    </source>
</evidence>
<organism evidence="10 11">
    <name type="scientific">Halorussus aquaticus</name>
    <dbReference type="NCBI Taxonomy" id="2953748"/>
    <lineage>
        <taxon>Archaea</taxon>
        <taxon>Methanobacteriati</taxon>
        <taxon>Methanobacteriota</taxon>
        <taxon>Stenosarchaea group</taxon>
        <taxon>Halobacteria</taxon>
        <taxon>Halobacteriales</taxon>
        <taxon>Haladaptataceae</taxon>
        <taxon>Halorussus</taxon>
    </lineage>
</organism>
<evidence type="ECO:0000256" key="8">
    <source>
        <dbReference type="RuleBase" id="RU363032"/>
    </source>
</evidence>
<keyword evidence="5 8" id="KW-0812">Transmembrane</keyword>
<keyword evidence="3 8" id="KW-0813">Transport</keyword>
<evidence type="ECO:0000256" key="6">
    <source>
        <dbReference type="ARBA" id="ARBA00022989"/>
    </source>
</evidence>
<feature type="transmembrane region" description="Helical" evidence="8">
    <location>
        <begin position="147"/>
        <end position="170"/>
    </location>
</feature>
<dbReference type="Pfam" id="PF00528">
    <property type="entry name" value="BPD_transp_1"/>
    <property type="match status" value="1"/>
</dbReference>
<feature type="transmembrane region" description="Helical" evidence="8">
    <location>
        <begin position="190"/>
        <end position="208"/>
    </location>
</feature>
<dbReference type="GO" id="GO:0005886">
    <property type="term" value="C:plasma membrane"/>
    <property type="evidence" value="ECO:0007669"/>
    <property type="project" value="UniProtKB-SubCell"/>
</dbReference>
<dbReference type="PROSITE" id="PS50928">
    <property type="entry name" value="ABC_TM1"/>
    <property type="match status" value="1"/>
</dbReference>
<evidence type="ECO:0000256" key="2">
    <source>
        <dbReference type="ARBA" id="ARBA00007069"/>
    </source>
</evidence>
<dbReference type="AlphaFoldDB" id="A0ABD5PZW0"/>
<evidence type="ECO:0000256" key="1">
    <source>
        <dbReference type="ARBA" id="ARBA00004651"/>
    </source>
</evidence>
<accession>A0ABD5PZW0</accession>
<dbReference type="PANTHER" id="PTHR42929:SF1">
    <property type="entry name" value="INNER MEMBRANE ABC TRANSPORTER PERMEASE PROTEIN YDCU-RELATED"/>
    <property type="match status" value="1"/>
</dbReference>
<evidence type="ECO:0000256" key="7">
    <source>
        <dbReference type="ARBA" id="ARBA00023136"/>
    </source>
</evidence>
<evidence type="ECO:0000259" key="9">
    <source>
        <dbReference type="PROSITE" id="PS50928"/>
    </source>
</evidence>
<dbReference type="CDD" id="cd06261">
    <property type="entry name" value="TM_PBP2"/>
    <property type="match status" value="1"/>
</dbReference>
<dbReference type="EMBL" id="JBHSHT010000001">
    <property type="protein sequence ID" value="MFC4824027.1"/>
    <property type="molecule type" value="Genomic_DNA"/>
</dbReference>
<dbReference type="PANTHER" id="PTHR42929">
    <property type="entry name" value="INNER MEMBRANE ABC TRANSPORTER PERMEASE PROTEIN YDCU-RELATED-RELATED"/>
    <property type="match status" value="1"/>
</dbReference>
<dbReference type="Proteomes" id="UP001595945">
    <property type="component" value="Unassembled WGS sequence"/>
</dbReference>
<feature type="transmembrane region" description="Helical" evidence="8">
    <location>
        <begin position="299"/>
        <end position="319"/>
    </location>
</feature>
<feature type="transmembrane region" description="Helical" evidence="8">
    <location>
        <begin position="33"/>
        <end position="53"/>
    </location>
</feature>
<dbReference type="InterPro" id="IPR035906">
    <property type="entry name" value="MetI-like_sf"/>
</dbReference>
<comment type="similarity">
    <text evidence="2">Belongs to the binding-protein-dependent transport system permease family. CysTW subfamily.</text>
</comment>
<dbReference type="RefSeq" id="WP_254266891.1">
    <property type="nucleotide sequence ID" value="NZ_CP100400.1"/>
</dbReference>
<proteinExistence type="inferred from homology"/>
<dbReference type="GeneID" id="73045294"/>
<keyword evidence="6 8" id="KW-1133">Transmembrane helix</keyword>
<evidence type="ECO:0000256" key="5">
    <source>
        <dbReference type="ARBA" id="ARBA00022692"/>
    </source>
</evidence>
<keyword evidence="11" id="KW-1185">Reference proteome</keyword>
<sequence length="328" mass="34964">MATNDASTGERLASAALTVVSPRTERGRERRRIVALCLPFLTLASVAGLYPLWEMLRISLSTSKYVTTFDPLGIVAASLTQGKLALSGVSTRTYELLLEGGTRGAFHEAAFNTLWFGAVTTAASLGVAVPVAHALEKYDLPGERHVLTLLSFPISLPGIVAAFMIIVLFGNSGLLTKLAAVASGRSVTSLALSTSVVGLFLAYLYSMIPRSLLLLRGAYSELNAEAEEAARSLGASPARTFWYVTLPQIKPGLVGAAILTFRTALAIFGTLVILSQALVEQPWTYQINDVLSPEFDIQLASAMAVVWFGFVLGFTVLGLRYTSAEVGI</sequence>
<feature type="domain" description="ABC transmembrane type-1" evidence="9">
    <location>
        <begin position="110"/>
        <end position="318"/>
    </location>
</feature>
<dbReference type="SUPFAM" id="SSF161098">
    <property type="entry name" value="MetI-like"/>
    <property type="match status" value="1"/>
</dbReference>
<protein>
    <submittedName>
        <fullName evidence="10">ABC transporter permease</fullName>
    </submittedName>
</protein>